<evidence type="ECO:0000256" key="2">
    <source>
        <dbReference type="ARBA" id="ARBA00022676"/>
    </source>
</evidence>
<dbReference type="PANTHER" id="PTHR48090:SF3">
    <property type="entry name" value="UNDECAPRENYL-PHOSPHATE 4-DEOXY-4-FORMAMIDO-L-ARABINOSE TRANSFERASE"/>
    <property type="match status" value="1"/>
</dbReference>
<evidence type="ECO:0000259" key="9">
    <source>
        <dbReference type="Pfam" id="PF00535"/>
    </source>
</evidence>
<evidence type="ECO:0000256" key="8">
    <source>
        <dbReference type="SAM" id="Phobius"/>
    </source>
</evidence>
<keyword evidence="3 10" id="KW-0808">Transferase</keyword>
<evidence type="ECO:0000256" key="3">
    <source>
        <dbReference type="ARBA" id="ARBA00022679"/>
    </source>
</evidence>
<feature type="domain" description="Glycosyltransferase 2-like" evidence="9">
    <location>
        <begin position="7"/>
        <end position="127"/>
    </location>
</feature>
<dbReference type="Gene3D" id="3.90.550.10">
    <property type="entry name" value="Spore Coat Polysaccharide Biosynthesis Protein SpsA, Chain A"/>
    <property type="match status" value="1"/>
</dbReference>
<evidence type="ECO:0000313" key="10">
    <source>
        <dbReference type="EMBL" id="HHS52307.1"/>
    </source>
</evidence>
<dbReference type="Pfam" id="PF00535">
    <property type="entry name" value="Glycos_transf_2"/>
    <property type="match status" value="1"/>
</dbReference>
<dbReference type="InterPro" id="IPR029044">
    <property type="entry name" value="Nucleotide-diphossugar_trans"/>
</dbReference>
<evidence type="ECO:0000256" key="6">
    <source>
        <dbReference type="ARBA" id="ARBA00022989"/>
    </source>
</evidence>
<organism evidence="10">
    <name type="scientific">candidate division WOR-3 bacterium</name>
    <dbReference type="NCBI Taxonomy" id="2052148"/>
    <lineage>
        <taxon>Bacteria</taxon>
        <taxon>Bacteria division WOR-3</taxon>
    </lineage>
</organism>
<keyword evidence="5" id="KW-0448">Lipopolysaccharide biosynthesis</keyword>
<feature type="transmembrane region" description="Helical" evidence="8">
    <location>
        <begin position="228"/>
        <end position="254"/>
    </location>
</feature>
<protein>
    <submittedName>
        <fullName evidence="10">Glycosyltransferase family 2 protein</fullName>
    </submittedName>
</protein>
<dbReference type="GO" id="GO:0016757">
    <property type="term" value="F:glycosyltransferase activity"/>
    <property type="evidence" value="ECO:0007669"/>
    <property type="project" value="UniProtKB-KW"/>
</dbReference>
<sequence>MLEIKVSVIVPAYNEAPNIEVLLKELSRILPNDYEVIIVDDGSEDGTLALACQGQRNYPWLQVASHNQNLGKTQAIITGAKIARGKILVIFDADLQFAPADILRLVEKIDEGADMCVGWKQGKYEKWLVSAVYNYLARKFFRLKIHDMNAVKAFKREIIDSLSLRKDWHRYLVPLAFDLGYRITEIPVKLYPRRFGRPKYQNPWRVVIGMFDLIAVAFQLTIMRKPMLYFGTYGAISIILGFVTGIIAIVLRILGHGFRPLLYLVILLVISGLLLFGFGLLGEAVATINDRLDRLIKKSQ</sequence>
<keyword evidence="4 8" id="KW-0812">Transmembrane</keyword>
<dbReference type="EMBL" id="DTLI01000138">
    <property type="protein sequence ID" value="HHS52307.1"/>
    <property type="molecule type" value="Genomic_DNA"/>
</dbReference>
<dbReference type="PANTHER" id="PTHR48090">
    <property type="entry name" value="UNDECAPRENYL-PHOSPHATE 4-DEOXY-4-FORMAMIDO-L-ARABINOSE TRANSFERASE-RELATED"/>
    <property type="match status" value="1"/>
</dbReference>
<evidence type="ECO:0000256" key="4">
    <source>
        <dbReference type="ARBA" id="ARBA00022692"/>
    </source>
</evidence>
<dbReference type="SUPFAM" id="SSF53448">
    <property type="entry name" value="Nucleotide-diphospho-sugar transferases"/>
    <property type="match status" value="1"/>
</dbReference>
<evidence type="ECO:0000256" key="1">
    <source>
        <dbReference type="ARBA" id="ARBA00022475"/>
    </source>
</evidence>
<feature type="transmembrane region" description="Helical" evidence="8">
    <location>
        <begin position="203"/>
        <end position="222"/>
    </location>
</feature>
<keyword evidence="1" id="KW-1003">Cell membrane</keyword>
<evidence type="ECO:0000256" key="7">
    <source>
        <dbReference type="ARBA" id="ARBA00023136"/>
    </source>
</evidence>
<keyword evidence="2" id="KW-0328">Glycosyltransferase</keyword>
<feature type="transmembrane region" description="Helical" evidence="8">
    <location>
        <begin position="261"/>
        <end position="281"/>
    </location>
</feature>
<proteinExistence type="predicted"/>
<dbReference type="GO" id="GO:0005886">
    <property type="term" value="C:plasma membrane"/>
    <property type="evidence" value="ECO:0007669"/>
    <property type="project" value="TreeGrafter"/>
</dbReference>
<gene>
    <name evidence="10" type="ORF">ENW73_05510</name>
</gene>
<keyword evidence="7 8" id="KW-0472">Membrane</keyword>
<keyword evidence="6 8" id="KW-1133">Transmembrane helix</keyword>
<dbReference type="CDD" id="cd04179">
    <property type="entry name" value="DPM_DPG-synthase_like"/>
    <property type="match status" value="1"/>
</dbReference>
<accession>A0A7C6A9I1</accession>
<dbReference type="AlphaFoldDB" id="A0A7C6A9I1"/>
<evidence type="ECO:0000256" key="5">
    <source>
        <dbReference type="ARBA" id="ARBA00022985"/>
    </source>
</evidence>
<dbReference type="InterPro" id="IPR050256">
    <property type="entry name" value="Glycosyltransferase_2"/>
</dbReference>
<comment type="caution">
    <text evidence="10">The sequence shown here is derived from an EMBL/GenBank/DDBJ whole genome shotgun (WGS) entry which is preliminary data.</text>
</comment>
<dbReference type="InterPro" id="IPR001173">
    <property type="entry name" value="Glyco_trans_2-like"/>
</dbReference>
<reference evidence="10" key="1">
    <citation type="journal article" date="2020" name="mSystems">
        <title>Genome- and Community-Level Interaction Insights into Carbon Utilization and Element Cycling Functions of Hydrothermarchaeota in Hydrothermal Sediment.</title>
        <authorList>
            <person name="Zhou Z."/>
            <person name="Liu Y."/>
            <person name="Xu W."/>
            <person name="Pan J."/>
            <person name="Luo Z.H."/>
            <person name="Li M."/>
        </authorList>
    </citation>
    <scope>NUCLEOTIDE SEQUENCE [LARGE SCALE GENOMIC DNA]</scope>
    <source>
        <strain evidence="10">SpSt-876</strain>
    </source>
</reference>
<name>A0A7C6A9I1_UNCW3</name>
<dbReference type="GO" id="GO:0009103">
    <property type="term" value="P:lipopolysaccharide biosynthetic process"/>
    <property type="evidence" value="ECO:0007669"/>
    <property type="project" value="UniProtKB-KW"/>
</dbReference>